<gene>
    <name evidence="2" type="ORF">PNOK_0120800</name>
</gene>
<comment type="caution">
    <text evidence="2">The sequence shown here is derived from an EMBL/GenBank/DDBJ whole genome shotgun (WGS) entry which is preliminary data.</text>
</comment>
<sequence length="86" mass="9236">MSFPFSGTGNRLRADQAYPYFRDQSESSSTSRVKKASETNTTLQGAAAKDTTKPQQKKVNTQPAQPARSKASTSGVLTEAGKKHMG</sequence>
<organism evidence="2 3">
    <name type="scientific">Pyrrhoderma noxium</name>
    <dbReference type="NCBI Taxonomy" id="2282107"/>
    <lineage>
        <taxon>Eukaryota</taxon>
        <taxon>Fungi</taxon>
        <taxon>Dikarya</taxon>
        <taxon>Basidiomycota</taxon>
        <taxon>Agaricomycotina</taxon>
        <taxon>Agaricomycetes</taxon>
        <taxon>Hymenochaetales</taxon>
        <taxon>Hymenochaetaceae</taxon>
        <taxon>Pyrrhoderma</taxon>
    </lineage>
</organism>
<feature type="compositionally biased region" description="Polar residues" evidence="1">
    <location>
        <begin position="53"/>
        <end position="76"/>
    </location>
</feature>
<dbReference type="InParanoid" id="A0A286UX23"/>
<keyword evidence="3" id="KW-1185">Reference proteome</keyword>
<reference evidence="2 3" key="1">
    <citation type="journal article" date="2017" name="Mol. Ecol.">
        <title>Comparative and population genomic landscape of Phellinus noxius: A hypervariable fungus causing root rot in trees.</title>
        <authorList>
            <person name="Chung C.L."/>
            <person name="Lee T.J."/>
            <person name="Akiba M."/>
            <person name="Lee H.H."/>
            <person name="Kuo T.H."/>
            <person name="Liu D."/>
            <person name="Ke H.M."/>
            <person name="Yokoi T."/>
            <person name="Roa M.B."/>
            <person name="Lu M.J."/>
            <person name="Chang Y.Y."/>
            <person name="Ann P.J."/>
            <person name="Tsai J.N."/>
            <person name="Chen C.Y."/>
            <person name="Tzean S.S."/>
            <person name="Ota Y."/>
            <person name="Hattori T."/>
            <person name="Sahashi N."/>
            <person name="Liou R.F."/>
            <person name="Kikuchi T."/>
            <person name="Tsai I.J."/>
        </authorList>
    </citation>
    <scope>NUCLEOTIDE SEQUENCE [LARGE SCALE GENOMIC DNA]</scope>
    <source>
        <strain evidence="2 3">FFPRI411160</strain>
    </source>
</reference>
<evidence type="ECO:0000313" key="3">
    <source>
        <dbReference type="Proteomes" id="UP000217199"/>
    </source>
</evidence>
<accession>A0A286UX23</accession>
<dbReference type="Proteomes" id="UP000217199">
    <property type="component" value="Unassembled WGS sequence"/>
</dbReference>
<evidence type="ECO:0000256" key="1">
    <source>
        <dbReference type="SAM" id="MobiDB-lite"/>
    </source>
</evidence>
<dbReference type="EMBL" id="NBII01000001">
    <property type="protein sequence ID" value="PAV24140.1"/>
    <property type="molecule type" value="Genomic_DNA"/>
</dbReference>
<evidence type="ECO:0000313" key="2">
    <source>
        <dbReference type="EMBL" id="PAV24140.1"/>
    </source>
</evidence>
<proteinExistence type="predicted"/>
<feature type="region of interest" description="Disordered" evidence="1">
    <location>
        <begin position="1"/>
        <end position="86"/>
    </location>
</feature>
<protein>
    <submittedName>
        <fullName evidence="2">Uncharacterized protein</fullName>
    </submittedName>
</protein>
<dbReference type="AlphaFoldDB" id="A0A286UX23"/>
<name>A0A286UX23_9AGAM</name>